<feature type="region of interest" description="Disordered" evidence="1">
    <location>
        <begin position="344"/>
        <end position="368"/>
    </location>
</feature>
<keyword evidence="3" id="KW-1185">Reference proteome</keyword>
<dbReference type="EMBL" id="JAMTCK010000007">
    <property type="protein sequence ID" value="MCP2166578.1"/>
    <property type="molecule type" value="Genomic_DNA"/>
</dbReference>
<accession>A0AAE3GF53</accession>
<evidence type="ECO:0000313" key="2">
    <source>
        <dbReference type="EMBL" id="MCP2166578.1"/>
    </source>
</evidence>
<feature type="region of interest" description="Disordered" evidence="1">
    <location>
        <begin position="460"/>
        <end position="489"/>
    </location>
</feature>
<evidence type="ECO:0008006" key="4">
    <source>
        <dbReference type="Google" id="ProtNLM"/>
    </source>
</evidence>
<name>A0AAE3GF53_9PSEU</name>
<feature type="compositionally biased region" description="Low complexity" evidence="1">
    <location>
        <begin position="430"/>
        <end position="448"/>
    </location>
</feature>
<evidence type="ECO:0000313" key="3">
    <source>
        <dbReference type="Proteomes" id="UP001206128"/>
    </source>
</evidence>
<evidence type="ECO:0000256" key="1">
    <source>
        <dbReference type="SAM" id="MobiDB-lite"/>
    </source>
</evidence>
<proteinExistence type="predicted"/>
<feature type="region of interest" description="Disordered" evidence="1">
    <location>
        <begin position="75"/>
        <end position="117"/>
    </location>
</feature>
<feature type="compositionally biased region" description="Basic residues" evidence="1">
    <location>
        <begin position="80"/>
        <end position="100"/>
    </location>
</feature>
<organism evidence="2 3">
    <name type="scientific">Goodfellowiella coeruleoviolacea</name>
    <dbReference type="NCBI Taxonomy" id="334858"/>
    <lineage>
        <taxon>Bacteria</taxon>
        <taxon>Bacillati</taxon>
        <taxon>Actinomycetota</taxon>
        <taxon>Actinomycetes</taxon>
        <taxon>Pseudonocardiales</taxon>
        <taxon>Pseudonocardiaceae</taxon>
        <taxon>Goodfellowiella</taxon>
    </lineage>
</organism>
<feature type="compositionally biased region" description="Low complexity" evidence="1">
    <location>
        <begin position="413"/>
        <end position="423"/>
    </location>
</feature>
<sequence length="489" mass="54082">MLLRQAAPRTGMNTFTFGVGPSWPRVQREVLQRAASSRGELLQQGGRDLRQSACRRNSARLASCFRRRAELAGSAVAVERRRHPGHRDRDRTHHHGRARPRSTGQDGDQHNPRAATAPGRLGRHALMVSRLPITIRPAHQEIAVSYLAWLAALHDMSVEDLWQQASRPKAKGSPTRRLDGDLLATQPRHRLERAIVEPRTPKPDWLALRHQPQRGCRRCDARHPGGPVLHLLGHRTYVCTRHQVWIGPPDQVDHPQPSLAGLPEVVAAQHRHLRLLRRVSPAATFDAVLTGFLICAQRWNFADLDTAADSDAWHEWDRRADLFTPPGAESETFSASRLFAASYPKRSRSPSSSDRCAGGARPPAGRTTSAFAAEIGRRLGQHDYRPLAFKDPIARWREQDCWQSPSLPHTDTAASRLSADPRSASPPPAATRSAAPARSGSAATTAAAARCCTTAPSLRWSRATDRSSASCSPRRSKSPRTPTRNRASR</sequence>
<reference evidence="2" key="1">
    <citation type="submission" date="2022-06" db="EMBL/GenBank/DDBJ databases">
        <title>Genomic Encyclopedia of Archaeal and Bacterial Type Strains, Phase II (KMG-II): from individual species to whole genera.</title>
        <authorList>
            <person name="Goeker M."/>
        </authorList>
    </citation>
    <scope>NUCLEOTIDE SEQUENCE</scope>
    <source>
        <strain evidence="2">DSM 43935</strain>
    </source>
</reference>
<dbReference type="AlphaFoldDB" id="A0AAE3GF53"/>
<dbReference type="Proteomes" id="UP001206128">
    <property type="component" value="Unassembled WGS sequence"/>
</dbReference>
<feature type="region of interest" description="Disordered" evidence="1">
    <location>
        <begin position="403"/>
        <end position="448"/>
    </location>
</feature>
<comment type="caution">
    <text evidence="2">The sequence shown here is derived from an EMBL/GenBank/DDBJ whole genome shotgun (WGS) entry which is preliminary data.</text>
</comment>
<protein>
    <recommendedName>
        <fullName evidence="4">TniQ protein</fullName>
    </recommendedName>
</protein>
<gene>
    <name evidence="2" type="ORF">LX83_003446</name>
</gene>
<feature type="compositionally biased region" description="Low complexity" evidence="1">
    <location>
        <begin position="466"/>
        <end position="489"/>
    </location>
</feature>